<dbReference type="Pfam" id="PF00379">
    <property type="entry name" value="Chitin_bind_4"/>
    <property type="match status" value="1"/>
</dbReference>
<keyword evidence="2" id="KW-0472">Membrane</keyword>
<proteinExistence type="predicted"/>
<evidence type="ECO:0000313" key="3">
    <source>
        <dbReference type="EMBL" id="GIY15029.1"/>
    </source>
</evidence>
<keyword evidence="2" id="KW-1133">Transmembrane helix</keyword>
<keyword evidence="1" id="KW-0193">Cuticle</keyword>
<dbReference type="EMBL" id="BPLR01007182">
    <property type="protein sequence ID" value="GIY15029.1"/>
    <property type="molecule type" value="Genomic_DNA"/>
</dbReference>
<name>A0AAV4R1W1_CAEEX</name>
<dbReference type="GO" id="GO:0062129">
    <property type="term" value="C:chitin-based extracellular matrix"/>
    <property type="evidence" value="ECO:0007669"/>
    <property type="project" value="TreeGrafter"/>
</dbReference>
<organism evidence="3 4">
    <name type="scientific">Caerostris extrusa</name>
    <name type="common">Bark spider</name>
    <name type="synonym">Caerostris bankana</name>
    <dbReference type="NCBI Taxonomy" id="172846"/>
    <lineage>
        <taxon>Eukaryota</taxon>
        <taxon>Metazoa</taxon>
        <taxon>Ecdysozoa</taxon>
        <taxon>Arthropoda</taxon>
        <taxon>Chelicerata</taxon>
        <taxon>Arachnida</taxon>
        <taxon>Araneae</taxon>
        <taxon>Araneomorphae</taxon>
        <taxon>Entelegynae</taxon>
        <taxon>Araneoidea</taxon>
        <taxon>Araneidae</taxon>
        <taxon>Caerostris</taxon>
    </lineage>
</organism>
<keyword evidence="2" id="KW-0812">Transmembrane</keyword>
<dbReference type="AlphaFoldDB" id="A0AAV4R1W1"/>
<feature type="transmembrane region" description="Helical" evidence="2">
    <location>
        <begin position="110"/>
        <end position="130"/>
    </location>
</feature>
<dbReference type="InterPro" id="IPR000618">
    <property type="entry name" value="Insect_cuticle"/>
</dbReference>
<sequence length="290" mass="31496">MVMEITDMVMEIMDMVMEIMDMVMEIMDMDMVPAEMVLAMVDMETLAMVGMETLAMDVLWDIMEDMEELSTLAPHHPSIYPAIEDNQTAGETLRYLFSILLKKFHLRRRIIAGNCKMFALVILSCIVLVASNGIHQPQPYKFGYSIKDHHGEQHREESGNGAGSVVGNYGFTDDRGIARQVNYVADHAGFRAQVKTNEPGTANQNPAALSADPVLGLIGGYGYGRNGYGSGRNGYGYGSGSYGLGYGGNGNLNYGRPLGYNGGYGGVVNFGAPLIGGAIRGYDSRFVNVA</sequence>
<keyword evidence="4" id="KW-1185">Reference proteome</keyword>
<dbReference type="GO" id="GO:0008010">
    <property type="term" value="F:structural constituent of chitin-based larval cuticle"/>
    <property type="evidence" value="ECO:0007669"/>
    <property type="project" value="TreeGrafter"/>
</dbReference>
<comment type="caution">
    <text evidence="3">The sequence shown here is derived from an EMBL/GenBank/DDBJ whole genome shotgun (WGS) entry which is preliminary data.</text>
</comment>
<gene>
    <name evidence="3" type="primary">AVEN_176945_1</name>
    <name evidence="3" type="ORF">CEXT_589261</name>
</gene>
<reference evidence="3 4" key="1">
    <citation type="submission" date="2021-06" db="EMBL/GenBank/DDBJ databases">
        <title>Caerostris extrusa draft genome.</title>
        <authorList>
            <person name="Kono N."/>
            <person name="Arakawa K."/>
        </authorList>
    </citation>
    <scope>NUCLEOTIDE SEQUENCE [LARGE SCALE GENOMIC DNA]</scope>
</reference>
<accession>A0AAV4R1W1</accession>
<evidence type="ECO:0008006" key="5">
    <source>
        <dbReference type="Google" id="ProtNLM"/>
    </source>
</evidence>
<evidence type="ECO:0000313" key="4">
    <source>
        <dbReference type="Proteomes" id="UP001054945"/>
    </source>
</evidence>
<dbReference type="Proteomes" id="UP001054945">
    <property type="component" value="Unassembled WGS sequence"/>
</dbReference>
<dbReference type="PANTHER" id="PTHR10380:SF235">
    <property type="entry name" value="CUTICULAR PROTEIN 73D, ISOFORM B"/>
    <property type="match status" value="1"/>
</dbReference>
<dbReference type="PROSITE" id="PS51155">
    <property type="entry name" value="CHIT_BIND_RR_2"/>
    <property type="match status" value="1"/>
</dbReference>
<evidence type="ECO:0000256" key="2">
    <source>
        <dbReference type="SAM" id="Phobius"/>
    </source>
</evidence>
<evidence type="ECO:0000256" key="1">
    <source>
        <dbReference type="PROSITE-ProRule" id="PRU00497"/>
    </source>
</evidence>
<dbReference type="PANTHER" id="PTHR10380">
    <property type="entry name" value="CUTICLE PROTEIN"/>
    <property type="match status" value="1"/>
</dbReference>
<dbReference type="InterPro" id="IPR050468">
    <property type="entry name" value="Cuticle_Struct_Prot"/>
</dbReference>
<protein>
    <recommendedName>
        <fullName evidence="5">Cuticle protein 16.8</fullName>
    </recommendedName>
</protein>